<organism evidence="2 3">
    <name type="scientific">Parasitella parasitica</name>
    <dbReference type="NCBI Taxonomy" id="35722"/>
    <lineage>
        <taxon>Eukaryota</taxon>
        <taxon>Fungi</taxon>
        <taxon>Fungi incertae sedis</taxon>
        <taxon>Mucoromycota</taxon>
        <taxon>Mucoromycotina</taxon>
        <taxon>Mucoromycetes</taxon>
        <taxon>Mucorales</taxon>
        <taxon>Mucorineae</taxon>
        <taxon>Mucoraceae</taxon>
        <taxon>Parasitella</taxon>
    </lineage>
</organism>
<dbReference type="PANTHER" id="PTHR10492">
    <property type="match status" value="1"/>
</dbReference>
<keyword evidence="3" id="KW-1185">Reference proteome</keyword>
<dbReference type="Pfam" id="PF14214">
    <property type="entry name" value="Helitron_like_N"/>
    <property type="match status" value="2"/>
</dbReference>
<name>A0A0B7N137_9FUNG</name>
<feature type="domain" description="Helitron helicase-like" evidence="1">
    <location>
        <begin position="2"/>
        <end position="86"/>
    </location>
</feature>
<reference evidence="2 3" key="1">
    <citation type="submission" date="2014-09" db="EMBL/GenBank/DDBJ databases">
        <authorList>
            <person name="Ellenberger Sabrina"/>
        </authorList>
    </citation>
    <scope>NUCLEOTIDE SEQUENCE [LARGE SCALE GENOMIC DNA]</scope>
    <source>
        <strain evidence="2 3">CBS 412.66</strain>
    </source>
</reference>
<proteinExistence type="predicted"/>
<dbReference type="OrthoDB" id="2276331at2759"/>
<protein>
    <recommendedName>
        <fullName evidence="1">Helitron helicase-like domain-containing protein</fullName>
    </recommendedName>
</protein>
<dbReference type="PANTHER" id="PTHR10492:SF57">
    <property type="entry name" value="ATP-DEPENDENT DNA HELICASE"/>
    <property type="match status" value="1"/>
</dbReference>
<evidence type="ECO:0000313" key="3">
    <source>
        <dbReference type="Proteomes" id="UP000054107"/>
    </source>
</evidence>
<dbReference type="EMBL" id="LN721083">
    <property type="protein sequence ID" value="CEP09088.1"/>
    <property type="molecule type" value="Genomic_DNA"/>
</dbReference>
<feature type="domain" description="Helitron helicase-like" evidence="1">
    <location>
        <begin position="93"/>
        <end position="134"/>
    </location>
</feature>
<dbReference type="AlphaFoldDB" id="A0A0B7N137"/>
<dbReference type="Proteomes" id="UP000054107">
    <property type="component" value="Unassembled WGS sequence"/>
</dbReference>
<gene>
    <name evidence="2" type="primary">PARPA_02542.1 scaffold 4843</name>
</gene>
<evidence type="ECO:0000259" key="1">
    <source>
        <dbReference type="Pfam" id="PF14214"/>
    </source>
</evidence>
<dbReference type="InterPro" id="IPR025476">
    <property type="entry name" value="Helitron_helicase-like"/>
</dbReference>
<sequence>MSKRLFQQYLVDVWAVCDQNKLDWIKAHQSNIRADLYNGLQDALIQEDVNLTALGRRYILPSSYTGGPRFMAKKYQDLMAIVRHFDLTWLPGFFDLKVKELLNDLKRKHIFGTYHGLIRTIEYQKRNLPHFHLLFLNPAENFDTAEKIDQVISAEIPSRENDPELFEIVTKNMVHGPCGDINPNSPCMQKDVNGVLKCSKRFPKTFSESTIINEDGYPQYKRTRSVETSTLYTIPNTGRRNSGRFTIDNRWIVPFNPYLSRKYKTHINVECCQSVQAVKYINKYVYKGSDRTTLRVRDSENEIDNYLQSRYIGPTEAFGRIFEYKIHEDDPTATLLPIHLPNQQPVFFSEDSSPYEIQTILQASKSMLMAYFDYNKKKSHCSKASLSRFSTVFCVENQSEMLGAGASSFEYLRTVNNTICDTFKKACLLLHLIDDDQEWFHCFNEAITVSSGSSLRELFITALIFGQVVEPVLLWEQFRNSICDDLHHKLQQQFPDSTKYTIVDESLFHNGSSSLDYGLFLKKAAIRCMNLVYQPIKITGT</sequence>
<dbReference type="STRING" id="35722.A0A0B7N137"/>
<accession>A0A0B7N137</accession>
<evidence type="ECO:0000313" key="2">
    <source>
        <dbReference type="EMBL" id="CEP09088.1"/>
    </source>
</evidence>